<feature type="chain" id="PRO_5040395247" evidence="2">
    <location>
        <begin position="19"/>
        <end position="241"/>
    </location>
</feature>
<feature type="region of interest" description="Disordered" evidence="1">
    <location>
        <begin position="168"/>
        <end position="241"/>
    </location>
</feature>
<organism evidence="3 4">
    <name type="scientific">Cryphonectria parasitica (strain ATCC 38755 / EP155)</name>
    <dbReference type="NCBI Taxonomy" id="660469"/>
    <lineage>
        <taxon>Eukaryota</taxon>
        <taxon>Fungi</taxon>
        <taxon>Dikarya</taxon>
        <taxon>Ascomycota</taxon>
        <taxon>Pezizomycotina</taxon>
        <taxon>Sordariomycetes</taxon>
        <taxon>Sordariomycetidae</taxon>
        <taxon>Diaporthales</taxon>
        <taxon>Cryphonectriaceae</taxon>
        <taxon>Cryphonectria-Endothia species complex</taxon>
        <taxon>Cryphonectria</taxon>
    </lineage>
</organism>
<sequence length="241" mass="26038">MGSVSVIFFSFAALGVRASPMNYKPMDSNPNIFNRRGIGTSLFCPDFFASSSPVDISSLLSIFLETPSAVQSPILSSAMLSGFASYPSQGVGDDGNQGGSRYLQVGQTRVWGRDIASFATDTSYTGTVAAESVTVDSQYYPQTTGPSYATPSLDSPPQTTDLLIETTSFDEPQTTSYDESQTTSYDEPQTTSFDEPQTTSYDEPQTTSYDQPQTTSFDEPQMTDPSYDTTSFGELPLLPVL</sequence>
<comment type="caution">
    <text evidence="3">The sequence shown here is derived from an EMBL/GenBank/DDBJ whole genome shotgun (WGS) entry which is preliminary data.</text>
</comment>
<keyword evidence="2" id="KW-0732">Signal</keyword>
<evidence type="ECO:0000256" key="1">
    <source>
        <dbReference type="SAM" id="MobiDB-lite"/>
    </source>
</evidence>
<dbReference type="EMBL" id="MU032348">
    <property type="protein sequence ID" value="KAF3765116.1"/>
    <property type="molecule type" value="Genomic_DNA"/>
</dbReference>
<evidence type="ECO:0000313" key="3">
    <source>
        <dbReference type="EMBL" id="KAF3765116.1"/>
    </source>
</evidence>
<keyword evidence="4" id="KW-1185">Reference proteome</keyword>
<accession>A0A9P4Y230</accession>
<feature type="signal peptide" evidence="2">
    <location>
        <begin position="1"/>
        <end position="18"/>
    </location>
</feature>
<reference evidence="3" key="1">
    <citation type="journal article" date="2020" name="Phytopathology">
        <title>Genome sequence of the chestnut blight fungus Cryphonectria parasitica EP155: A fundamental resource for an archetypical invasive plant pathogen.</title>
        <authorList>
            <person name="Crouch J.A."/>
            <person name="Dawe A."/>
            <person name="Aerts A."/>
            <person name="Barry K."/>
            <person name="Churchill A.C.L."/>
            <person name="Grimwood J."/>
            <person name="Hillman B."/>
            <person name="Milgroom M.G."/>
            <person name="Pangilinan J."/>
            <person name="Smith M."/>
            <person name="Salamov A."/>
            <person name="Schmutz J."/>
            <person name="Yadav J."/>
            <person name="Grigoriev I.V."/>
            <person name="Nuss D."/>
        </authorList>
    </citation>
    <scope>NUCLEOTIDE SEQUENCE</scope>
    <source>
        <strain evidence="3">EP155</strain>
    </source>
</reference>
<feature type="compositionally biased region" description="Polar residues" evidence="1">
    <location>
        <begin position="168"/>
        <end position="232"/>
    </location>
</feature>
<evidence type="ECO:0000256" key="2">
    <source>
        <dbReference type="SAM" id="SignalP"/>
    </source>
</evidence>
<gene>
    <name evidence="3" type="ORF">M406DRAFT_331425</name>
</gene>
<dbReference type="RefSeq" id="XP_040776077.1">
    <property type="nucleotide sequence ID" value="XM_040920628.1"/>
</dbReference>
<evidence type="ECO:0000313" key="4">
    <source>
        <dbReference type="Proteomes" id="UP000803844"/>
    </source>
</evidence>
<dbReference type="AlphaFoldDB" id="A0A9P4Y230"/>
<name>A0A9P4Y230_CRYP1</name>
<dbReference type="OrthoDB" id="5867457at2759"/>
<proteinExistence type="predicted"/>
<dbReference type="GeneID" id="63837757"/>
<protein>
    <submittedName>
        <fullName evidence="3">Uncharacterized protein</fullName>
    </submittedName>
</protein>
<dbReference type="Proteomes" id="UP000803844">
    <property type="component" value="Unassembled WGS sequence"/>
</dbReference>